<accession>A0ACB8BKH7</accession>
<gene>
    <name evidence="1" type="ORF">BV22DRAFT_1129090</name>
</gene>
<protein>
    <submittedName>
        <fullName evidence="1">Uncharacterized protein</fullName>
    </submittedName>
</protein>
<evidence type="ECO:0000313" key="2">
    <source>
        <dbReference type="Proteomes" id="UP000790709"/>
    </source>
</evidence>
<reference evidence="1" key="1">
    <citation type="journal article" date="2021" name="New Phytol.">
        <title>Evolutionary innovations through gain and loss of genes in the ectomycorrhizal Boletales.</title>
        <authorList>
            <person name="Wu G."/>
            <person name="Miyauchi S."/>
            <person name="Morin E."/>
            <person name="Kuo A."/>
            <person name="Drula E."/>
            <person name="Varga T."/>
            <person name="Kohler A."/>
            <person name="Feng B."/>
            <person name="Cao Y."/>
            <person name="Lipzen A."/>
            <person name="Daum C."/>
            <person name="Hundley H."/>
            <person name="Pangilinan J."/>
            <person name="Johnson J."/>
            <person name="Barry K."/>
            <person name="LaButti K."/>
            <person name="Ng V."/>
            <person name="Ahrendt S."/>
            <person name="Min B."/>
            <person name="Choi I.G."/>
            <person name="Park H."/>
            <person name="Plett J.M."/>
            <person name="Magnuson J."/>
            <person name="Spatafora J.W."/>
            <person name="Nagy L.G."/>
            <person name="Henrissat B."/>
            <person name="Grigoriev I.V."/>
            <person name="Yang Z.L."/>
            <person name="Xu J."/>
            <person name="Martin F.M."/>
        </authorList>
    </citation>
    <scope>NUCLEOTIDE SEQUENCE</scope>
    <source>
        <strain evidence="1">KUC20120723A-06</strain>
    </source>
</reference>
<organism evidence="1 2">
    <name type="scientific">Leucogyrophana mollusca</name>
    <dbReference type="NCBI Taxonomy" id="85980"/>
    <lineage>
        <taxon>Eukaryota</taxon>
        <taxon>Fungi</taxon>
        <taxon>Dikarya</taxon>
        <taxon>Basidiomycota</taxon>
        <taxon>Agaricomycotina</taxon>
        <taxon>Agaricomycetes</taxon>
        <taxon>Agaricomycetidae</taxon>
        <taxon>Boletales</taxon>
        <taxon>Boletales incertae sedis</taxon>
        <taxon>Leucogyrophana</taxon>
    </lineage>
</organism>
<comment type="caution">
    <text evidence="1">The sequence shown here is derived from an EMBL/GenBank/DDBJ whole genome shotgun (WGS) entry which is preliminary data.</text>
</comment>
<sequence>MTAMRDGPSTSVGVRSQPQYSTRDPSLSIPTSPSRSSSTSSGSSRRSGPSHGGSPTHSQVPSSSTLPPSSSRYQSIQPFGGRPPQPTNGAGYAGDYSQSGGSRANPQFDAYGRYNPSLDAMRFR</sequence>
<dbReference type="Proteomes" id="UP000790709">
    <property type="component" value="Unassembled WGS sequence"/>
</dbReference>
<name>A0ACB8BKH7_9AGAM</name>
<dbReference type="EMBL" id="MU266404">
    <property type="protein sequence ID" value="KAH7925333.1"/>
    <property type="molecule type" value="Genomic_DNA"/>
</dbReference>
<evidence type="ECO:0000313" key="1">
    <source>
        <dbReference type="EMBL" id="KAH7925333.1"/>
    </source>
</evidence>
<proteinExistence type="predicted"/>
<keyword evidence="2" id="KW-1185">Reference proteome</keyword>